<evidence type="ECO:0000256" key="2">
    <source>
        <dbReference type="ARBA" id="ARBA00001933"/>
    </source>
</evidence>
<protein>
    <recommendedName>
        <fullName evidence="7">L-threonine dehydratase catabolic TdcB</fullName>
        <ecNumber evidence="6">4.3.1.19</ecNumber>
    </recommendedName>
    <alternativeName>
        <fullName evidence="12">Threonine deaminase</fullName>
    </alternativeName>
</protein>
<evidence type="ECO:0000256" key="7">
    <source>
        <dbReference type="ARBA" id="ARBA00022248"/>
    </source>
</evidence>
<dbReference type="FunFam" id="3.40.50.1100:FF:000007">
    <property type="entry name" value="L-threonine dehydratase catabolic TdcB"/>
    <property type="match status" value="1"/>
</dbReference>
<dbReference type="GO" id="GO:0006565">
    <property type="term" value="P:L-serine catabolic process"/>
    <property type="evidence" value="ECO:0007669"/>
    <property type="project" value="TreeGrafter"/>
</dbReference>
<evidence type="ECO:0000313" key="14">
    <source>
        <dbReference type="EMBL" id="EFW30342.1"/>
    </source>
</evidence>
<comment type="subunit">
    <text evidence="5">In the native structure, TdcB is in a dimeric form, whereas in the TdcB-AMP complex, it exists in a tetrameric form (dimer of dimers).</text>
</comment>
<dbReference type="CDD" id="cd01562">
    <property type="entry name" value="Thr-dehyd"/>
    <property type="match status" value="1"/>
</dbReference>
<dbReference type="InterPro" id="IPR001926">
    <property type="entry name" value="TrpB-like_PALP"/>
</dbReference>
<evidence type="ECO:0000256" key="4">
    <source>
        <dbReference type="ARBA" id="ARBA00010869"/>
    </source>
</evidence>
<dbReference type="InterPro" id="IPR050147">
    <property type="entry name" value="Ser/Thr_Dehydratase"/>
</dbReference>
<dbReference type="PROSITE" id="PS51671">
    <property type="entry name" value="ACT"/>
    <property type="match status" value="1"/>
</dbReference>
<proteinExistence type="inferred from homology"/>
<dbReference type="PANTHER" id="PTHR48078:SF6">
    <property type="entry name" value="L-THREONINE DEHYDRATASE CATABOLIC TDCB"/>
    <property type="match status" value="1"/>
</dbReference>
<organism evidence="14 15">
    <name type="scientific">Selenomonas artemidis F0399</name>
    <dbReference type="NCBI Taxonomy" id="749551"/>
    <lineage>
        <taxon>Bacteria</taxon>
        <taxon>Bacillati</taxon>
        <taxon>Bacillota</taxon>
        <taxon>Negativicutes</taxon>
        <taxon>Selenomonadales</taxon>
        <taxon>Selenomonadaceae</taxon>
        <taxon>Selenomonas</taxon>
    </lineage>
</organism>
<dbReference type="Pfam" id="PF00291">
    <property type="entry name" value="PALP"/>
    <property type="match status" value="1"/>
</dbReference>
<dbReference type="InterPro" id="IPR002912">
    <property type="entry name" value="ACT_dom"/>
</dbReference>
<name>E7N0D0_9FIRM</name>
<evidence type="ECO:0000256" key="11">
    <source>
        <dbReference type="ARBA" id="ARBA00025527"/>
    </source>
</evidence>
<accession>E7N0D0</accession>
<keyword evidence="15" id="KW-1185">Reference proteome</keyword>
<dbReference type="InterPro" id="IPR000634">
    <property type="entry name" value="Ser/Thr_deHydtase_PyrdxlP-BS"/>
</dbReference>
<dbReference type="Gene3D" id="3.40.50.1100">
    <property type="match status" value="2"/>
</dbReference>
<dbReference type="InterPro" id="IPR036052">
    <property type="entry name" value="TrpB-like_PALP_sf"/>
</dbReference>
<feature type="domain" description="ACT" evidence="13">
    <location>
        <begin position="342"/>
        <end position="417"/>
    </location>
</feature>
<dbReference type="GO" id="GO:0030170">
    <property type="term" value="F:pyridoxal phosphate binding"/>
    <property type="evidence" value="ECO:0007669"/>
    <property type="project" value="InterPro"/>
</dbReference>
<evidence type="ECO:0000256" key="5">
    <source>
        <dbReference type="ARBA" id="ARBA00011447"/>
    </source>
</evidence>
<keyword evidence="10 14" id="KW-0456">Lyase</keyword>
<evidence type="ECO:0000313" key="15">
    <source>
        <dbReference type="Proteomes" id="UP000004633"/>
    </source>
</evidence>
<comment type="similarity">
    <text evidence="4">Belongs to the serine/threonine dehydratase family.</text>
</comment>
<dbReference type="AlphaFoldDB" id="E7N0D0"/>
<dbReference type="NCBIfam" id="TIGR01127">
    <property type="entry name" value="ilvA_1Cterm"/>
    <property type="match status" value="1"/>
</dbReference>
<evidence type="ECO:0000256" key="10">
    <source>
        <dbReference type="ARBA" id="ARBA00023239"/>
    </source>
</evidence>
<comment type="cofactor">
    <cofactor evidence="2">
        <name>pyridoxal 5'-phosphate</name>
        <dbReference type="ChEBI" id="CHEBI:597326"/>
    </cofactor>
</comment>
<dbReference type="GO" id="GO:0070689">
    <property type="term" value="P:L-threonine catabolic process to propionate"/>
    <property type="evidence" value="ECO:0007669"/>
    <property type="project" value="UniProtKB-UniPathway"/>
</dbReference>
<dbReference type="HOGENOM" id="CLU_021152_4_0_9"/>
<evidence type="ECO:0000256" key="9">
    <source>
        <dbReference type="ARBA" id="ARBA00022898"/>
    </source>
</evidence>
<evidence type="ECO:0000259" key="13">
    <source>
        <dbReference type="PROSITE" id="PS51671"/>
    </source>
</evidence>
<comment type="pathway">
    <text evidence="3">Amino-acid degradation; L-threonine degradation via propanoate pathway; propanoate from L-threonine: step 1/4.</text>
</comment>
<gene>
    <name evidence="14" type="primary">ilvA</name>
    <name evidence="14" type="ORF">HMPREF9555_00426</name>
</gene>
<dbReference type="UniPathway" id="UPA00052">
    <property type="reaction ID" value="UER00507"/>
</dbReference>
<evidence type="ECO:0000256" key="8">
    <source>
        <dbReference type="ARBA" id="ARBA00022533"/>
    </source>
</evidence>
<keyword evidence="8" id="KW-0021">Allosteric enzyme</keyword>
<dbReference type="GO" id="GO:0003941">
    <property type="term" value="F:L-serine ammonia-lyase activity"/>
    <property type="evidence" value="ECO:0007669"/>
    <property type="project" value="TreeGrafter"/>
</dbReference>
<keyword evidence="9" id="KW-0663">Pyridoxal phosphate</keyword>
<reference evidence="14 15" key="1">
    <citation type="submission" date="2010-08" db="EMBL/GenBank/DDBJ databases">
        <authorList>
            <person name="Weinstock G."/>
            <person name="Sodergren E."/>
            <person name="Clifton S."/>
            <person name="Fulton L."/>
            <person name="Fulton B."/>
            <person name="Courtney L."/>
            <person name="Fronick C."/>
            <person name="Harrison M."/>
            <person name="Strong C."/>
            <person name="Farmer C."/>
            <person name="Delahaunty K."/>
            <person name="Markovic C."/>
            <person name="Hall O."/>
            <person name="Minx P."/>
            <person name="Tomlinson C."/>
            <person name="Mitreva M."/>
            <person name="Hou S."/>
            <person name="Chen J."/>
            <person name="Wollam A."/>
            <person name="Pepin K.H."/>
            <person name="Johnson M."/>
            <person name="Bhonagiri V."/>
            <person name="Zhang X."/>
            <person name="Suruliraj S."/>
            <person name="Warren W."/>
            <person name="Chinwalla A."/>
            <person name="Mardis E.R."/>
            <person name="Wilson R.K."/>
        </authorList>
    </citation>
    <scope>NUCLEOTIDE SEQUENCE [LARGE SCALE GENOMIC DNA]</scope>
    <source>
        <strain evidence="14 15">F0399</strain>
    </source>
</reference>
<dbReference type="InterPro" id="IPR044561">
    <property type="entry name" value="ACT_ThrD-II-like"/>
</dbReference>
<evidence type="ECO:0000256" key="1">
    <source>
        <dbReference type="ARBA" id="ARBA00001274"/>
    </source>
</evidence>
<dbReference type="PROSITE" id="PS00165">
    <property type="entry name" value="DEHYDRATASE_SER_THR"/>
    <property type="match status" value="1"/>
</dbReference>
<comment type="function">
    <text evidence="11">Catalyzes the anaerobic formation of alpha-ketobutyrate and ammonia from threonine in a two-step reaction. The first step involved a dehydration of threonine and a production of enamine intermediates (aminocrotonate), which tautomerizes to its imine form (iminobutyrate). Both intermediates are unstable and short-lived. The second step is the nonenzymatic hydrolysis of the enamine/imine intermediates to form 2-ketobutyrate and free ammonia. In the low water environment of the cell, the second step is accelerated by RidA.</text>
</comment>
<sequence>MHMGDDQTQTEQEVIVSSTGIASIYAAAKQLEGIVRKTPLIYSEYFSDLSGNAAYLKLENLQTTGAFKLRGAYNRISMLTEEERRCGVITASAGNHAQGVAYAAQKLGVDAVICMPATTPILKVEATRALGATVILHGNGFDDAYAHSLALQKEKGFVYIHPFNDRDVIVGQGTIALEIIDALKDVDAILVPVGGGGLVSGVALGTKLVNPHVKIIGVEPENAACMKAALSGGKLITLPSADTVADGCAVKTAGTLTFEFCRRYLDEIITVSEMEIMSALLSLIEKHKLIAEGAGVLPLAALPKLNIRGKKIAVLVSGGNIDISTISALISKALISRGRVFRFAVQLPDKPGQLLNVAQILTDLDANVIRLDHDQSMVTDSFKKVQLTVTVEAHGQEHIDRIIRALAENGFEINKIY</sequence>
<dbReference type="EC" id="4.3.1.19" evidence="6"/>
<dbReference type="STRING" id="749551.HMPREF9555_00426"/>
<dbReference type="GO" id="GO:0009097">
    <property type="term" value="P:isoleucine biosynthetic process"/>
    <property type="evidence" value="ECO:0007669"/>
    <property type="project" value="TreeGrafter"/>
</dbReference>
<dbReference type="Proteomes" id="UP000004633">
    <property type="component" value="Unassembled WGS sequence"/>
</dbReference>
<dbReference type="CDD" id="cd04886">
    <property type="entry name" value="ACT_ThrD-II-like"/>
    <property type="match status" value="1"/>
</dbReference>
<comment type="catalytic activity">
    <reaction evidence="1">
        <text>L-threonine = 2-oxobutanoate + NH4(+)</text>
        <dbReference type="Rhea" id="RHEA:22108"/>
        <dbReference type="ChEBI" id="CHEBI:16763"/>
        <dbReference type="ChEBI" id="CHEBI:28938"/>
        <dbReference type="ChEBI" id="CHEBI:57926"/>
        <dbReference type="EC" id="4.3.1.19"/>
    </reaction>
</comment>
<dbReference type="InterPro" id="IPR005789">
    <property type="entry name" value="Thr_deHydtase_catblc"/>
</dbReference>
<dbReference type="GO" id="GO:0004794">
    <property type="term" value="F:threonine deaminase activity"/>
    <property type="evidence" value="ECO:0007669"/>
    <property type="project" value="UniProtKB-EC"/>
</dbReference>
<dbReference type="EMBL" id="AECV01000003">
    <property type="protein sequence ID" value="EFW30342.1"/>
    <property type="molecule type" value="Genomic_DNA"/>
</dbReference>
<evidence type="ECO:0000256" key="6">
    <source>
        <dbReference type="ARBA" id="ARBA00012096"/>
    </source>
</evidence>
<dbReference type="SUPFAM" id="SSF53686">
    <property type="entry name" value="Tryptophan synthase beta subunit-like PLP-dependent enzymes"/>
    <property type="match status" value="1"/>
</dbReference>
<evidence type="ECO:0000256" key="3">
    <source>
        <dbReference type="ARBA" id="ARBA00004958"/>
    </source>
</evidence>
<dbReference type="RefSeq" id="WP_009349121.1">
    <property type="nucleotide sequence ID" value="NZ_GL638129.1"/>
</dbReference>
<dbReference type="PANTHER" id="PTHR48078">
    <property type="entry name" value="THREONINE DEHYDRATASE, MITOCHONDRIAL-RELATED"/>
    <property type="match status" value="1"/>
</dbReference>
<comment type="caution">
    <text evidence="14">The sequence shown here is derived from an EMBL/GenBank/DDBJ whole genome shotgun (WGS) entry which is preliminary data.</text>
</comment>
<evidence type="ECO:0000256" key="12">
    <source>
        <dbReference type="ARBA" id="ARBA00031427"/>
    </source>
</evidence>